<dbReference type="SUPFAM" id="SSF52047">
    <property type="entry name" value="RNI-like"/>
    <property type="match status" value="1"/>
</dbReference>
<evidence type="ECO:0000313" key="2">
    <source>
        <dbReference type="EMBL" id="KAE9454457.1"/>
    </source>
</evidence>
<name>A0A6A4LIL8_9ERIC</name>
<evidence type="ECO:0000259" key="1">
    <source>
        <dbReference type="SMART" id="SM00579"/>
    </source>
</evidence>
<dbReference type="Pfam" id="PF23622">
    <property type="entry name" value="LRR_At1g61320_AtMIF1"/>
    <property type="match status" value="1"/>
</dbReference>
<dbReference type="OrthoDB" id="1274461at2759"/>
<feature type="non-terminal residue" evidence="2">
    <location>
        <position position="1"/>
    </location>
</feature>
<dbReference type="InterPro" id="IPR053772">
    <property type="entry name" value="At1g61320/At1g61330-like"/>
</dbReference>
<dbReference type="PANTHER" id="PTHR34145">
    <property type="entry name" value="OS02G0105600 PROTEIN"/>
    <property type="match status" value="1"/>
</dbReference>
<keyword evidence="3" id="KW-1185">Reference proteome</keyword>
<dbReference type="AlphaFoldDB" id="A0A6A4LIL8"/>
<protein>
    <recommendedName>
        <fullName evidence="1">FBD domain-containing protein</fullName>
    </recommendedName>
</protein>
<organism evidence="2 3">
    <name type="scientific">Rhododendron williamsianum</name>
    <dbReference type="NCBI Taxonomy" id="262921"/>
    <lineage>
        <taxon>Eukaryota</taxon>
        <taxon>Viridiplantae</taxon>
        <taxon>Streptophyta</taxon>
        <taxon>Embryophyta</taxon>
        <taxon>Tracheophyta</taxon>
        <taxon>Spermatophyta</taxon>
        <taxon>Magnoliopsida</taxon>
        <taxon>eudicotyledons</taxon>
        <taxon>Gunneridae</taxon>
        <taxon>Pentapetalae</taxon>
        <taxon>asterids</taxon>
        <taxon>Ericales</taxon>
        <taxon>Ericaceae</taxon>
        <taxon>Ericoideae</taxon>
        <taxon>Rhodoreae</taxon>
        <taxon>Rhododendron</taxon>
    </lineage>
</organism>
<gene>
    <name evidence="2" type="ORF">C3L33_13618</name>
</gene>
<dbReference type="InterPro" id="IPR006566">
    <property type="entry name" value="FBD"/>
</dbReference>
<dbReference type="Proteomes" id="UP000428333">
    <property type="component" value="Linkage Group LG08"/>
</dbReference>
<dbReference type="SMART" id="SM00579">
    <property type="entry name" value="FBD"/>
    <property type="match status" value="1"/>
</dbReference>
<reference evidence="2 3" key="1">
    <citation type="journal article" date="2019" name="Genome Biol. Evol.">
        <title>The Rhododendron genome and chromosomal organization provide insight into shared whole-genome duplications across the heath family (Ericaceae).</title>
        <authorList>
            <person name="Soza V.L."/>
            <person name="Lindsley D."/>
            <person name="Waalkes A."/>
            <person name="Ramage E."/>
            <person name="Patwardhan R.P."/>
            <person name="Burton J.N."/>
            <person name="Adey A."/>
            <person name="Kumar A."/>
            <person name="Qiu R."/>
            <person name="Shendure J."/>
            <person name="Hall B."/>
        </authorList>
    </citation>
    <scope>NUCLEOTIDE SEQUENCE [LARGE SCALE GENOMIC DNA]</scope>
    <source>
        <strain evidence="2">RSF 1966-606</strain>
    </source>
</reference>
<evidence type="ECO:0000313" key="3">
    <source>
        <dbReference type="Proteomes" id="UP000428333"/>
    </source>
</evidence>
<dbReference type="InterPro" id="IPR055357">
    <property type="entry name" value="LRR_At1g61320_AtMIF1"/>
</dbReference>
<comment type="caution">
    <text evidence="2">The sequence shown here is derived from an EMBL/GenBank/DDBJ whole genome shotgun (WGS) entry which is preliminary data.</text>
</comment>
<feature type="domain" description="FBD" evidence="1">
    <location>
        <begin position="159"/>
        <end position="231"/>
    </location>
</feature>
<sequence>MELERCPKIDQLIHFVSKNGIQELTLYLFNGGPYKLPSSLFSCGGITCLDLFSCVFKPPPGFKGFGKLLCLELHYVVIAGDALSNLISASPLLERLTIRRASFNYLEIVALNLNSSFTSLVSRDRETFGSVMHSGTFPVVERLKLDYYHLKAMAAGGWSDISLNQLREVEIHGVAGTRLELDFIKVLLAKSPILERLLIKLESEEVSEESRILKELIGFKRLSPEAVIMFKNRDEVLRLGDGFE</sequence>
<accession>A0A6A4LIL8</accession>
<dbReference type="EMBL" id="QEFC01002115">
    <property type="protein sequence ID" value="KAE9454457.1"/>
    <property type="molecule type" value="Genomic_DNA"/>
</dbReference>
<proteinExistence type="predicted"/>